<evidence type="ECO:0000256" key="1">
    <source>
        <dbReference type="SAM" id="SignalP"/>
    </source>
</evidence>
<protein>
    <submittedName>
        <fullName evidence="3">Peptidase M64 N-terminus</fullName>
    </submittedName>
</protein>
<dbReference type="Proteomes" id="UP000076586">
    <property type="component" value="Unassembled WGS sequence"/>
</dbReference>
<keyword evidence="4" id="KW-1185">Reference proteome</keyword>
<gene>
    <name evidence="3" type="ORF">PJIAN_11008</name>
</gene>
<dbReference type="OrthoDB" id="127762at2"/>
<dbReference type="InterPro" id="IPR032625">
    <property type="entry name" value="M64_N"/>
</dbReference>
<feature type="chain" id="PRO_5007904985" evidence="1">
    <location>
        <begin position="20"/>
        <end position="426"/>
    </location>
</feature>
<organism evidence="3 4">
    <name type="scientific">Paludibacter jiangxiensis</name>
    <dbReference type="NCBI Taxonomy" id="681398"/>
    <lineage>
        <taxon>Bacteria</taxon>
        <taxon>Pseudomonadati</taxon>
        <taxon>Bacteroidota</taxon>
        <taxon>Bacteroidia</taxon>
        <taxon>Bacteroidales</taxon>
        <taxon>Paludibacteraceae</taxon>
        <taxon>Paludibacter</taxon>
    </lineage>
</organism>
<feature type="domain" description="Peptidase M64 N-terminal" evidence="2">
    <location>
        <begin position="23"/>
        <end position="138"/>
    </location>
</feature>
<dbReference type="RefSeq" id="WP_068702573.1">
    <property type="nucleotide sequence ID" value="NZ_BDCR01000001.1"/>
</dbReference>
<evidence type="ECO:0000259" key="2">
    <source>
        <dbReference type="Pfam" id="PF16217"/>
    </source>
</evidence>
<keyword evidence="1" id="KW-0732">Signal</keyword>
<feature type="signal peptide" evidence="1">
    <location>
        <begin position="1"/>
        <end position="19"/>
    </location>
</feature>
<dbReference type="AlphaFoldDB" id="A0A170Z866"/>
<dbReference type="InterPro" id="IPR024079">
    <property type="entry name" value="MetalloPept_cat_dom_sf"/>
</dbReference>
<reference evidence="4" key="1">
    <citation type="submission" date="2016-04" db="EMBL/GenBank/DDBJ databases">
        <title>Draft genome sequence of Paludibacter jiangxiensis strain NM7.</title>
        <authorList>
            <person name="Qiu Y."/>
            <person name="Matsuura N."/>
            <person name="Ohashi A."/>
            <person name="Tourlousse M.D."/>
            <person name="Sekiguchi Y."/>
        </authorList>
    </citation>
    <scope>NUCLEOTIDE SEQUENCE [LARGE SCALE GENOMIC DNA]</scope>
    <source>
        <strain evidence="4">NM7</strain>
    </source>
</reference>
<dbReference type="EMBL" id="BDCR01000001">
    <property type="protein sequence ID" value="GAT62414.1"/>
    <property type="molecule type" value="Genomic_DNA"/>
</dbReference>
<reference evidence="4" key="2">
    <citation type="journal article" date="2017" name="Genome Announc.">
        <title>Draft genome sequence of Paludibacter jiangxiensis NM7(T), a propionate-producing fermentative bacterium.</title>
        <authorList>
            <person name="Qiu Y.-L."/>
            <person name="Tourlousse D.M."/>
            <person name="Matsuura N."/>
            <person name="Ohashi A."/>
            <person name="Sekiguchi Y."/>
        </authorList>
    </citation>
    <scope>NUCLEOTIDE SEQUENCE [LARGE SCALE GENOMIC DNA]</scope>
    <source>
        <strain evidence="4">NM7</strain>
    </source>
</reference>
<dbReference type="Gene3D" id="3.40.390.10">
    <property type="entry name" value="Collagenase (Catalytic Domain)"/>
    <property type="match status" value="1"/>
</dbReference>
<evidence type="ECO:0000313" key="4">
    <source>
        <dbReference type="Proteomes" id="UP000076586"/>
    </source>
</evidence>
<dbReference type="STRING" id="681398.PJIAN_11008"/>
<comment type="caution">
    <text evidence="3">The sequence shown here is derived from an EMBL/GenBank/DDBJ whole genome shotgun (WGS) entry which is preliminary data.</text>
</comment>
<sequence length="426" mass="49068">MLKYTLTLLSILVYSNLFASPSFSDFFTDKACRVDFHFCGNAHQTTAYLDNIRQEPFWGGRHNHLDTDLNLGDFRFRVLDSLSQKVIYINGFDALFREWQSTPEAQKTNKSFEQAIQFPYPKKAVVLLIEKRLDFNRWEELLRLNLSPDDKLIEKRAPRQVPVKTIGQADRPEKDIDIAVIAEGYTGTEQDKFFKDAQRLYENLCTHEPFASNKNKIVLHAIAAPSENSGVSVPQDSVWKNTAVGSNFYTFYEPRYLTTLNVKKVYNFAALVPYDAVYILVNTDRYGGGGIYNFYTLVTADNKYTTQVSVHEFGHSFGGLADEYFYDKQDVLTDMYDLKNEPWEPNITSLVDFDKKWKNDLPKGTPVPTPPTDQYKGKVGVFEGGGYLTKGMYRPSFDCRMRTNSYPEFCPVCRKAIERMIRFLTE</sequence>
<dbReference type="Gene3D" id="2.60.40.3250">
    <property type="entry name" value="Peptidase M64, N-terminal domain"/>
    <property type="match status" value="1"/>
</dbReference>
<evidence type="ECO:0000313" key="3">
    <source>
        <dbReference type="EMBL" id="GAT62414.1"/>
    </source>
</evidence>
<dbReference type="Pfam" id="PF09471">
    <property type="entry name" value="Peptidase_M64"/>
    <property type="match status" value="1"/>
</dbReference>
<name>A0A170Z866_9BACT</name>
<dbReference type="InterPro" id="IPR038171">
    <property type="entry name" value="M64_N_sf"/>
</dbReference>
<dbReference type="GO" id="GO:0008237">
    <property type="term" value="F:metallopeptidase activity"/>
    <property type="evidence" value="ECO:0007669"/>
    <property type="project" value="InterPro"/>
</dbReference>
<dbReference type="Pfam" id="PF16217">
    <property type="entry name" value="M64_N"/>
    <property type="match status" value="1"/>
</dbReference>
<dbReference type="InterPro" id="IPR019026">
    <property type="entry name" value="Peptidase_M64_IgA"/>
</dbReference>
<accession>A0A170Z866</accession>
<proteinExistence type="predicted"/>